<comment type="caution">
    <text evidence="2">The sequence shown here is derived from an EMBL/GenBank/DDBJ whole genome shotgun (WGS) entry which is preliminary data.</text>
</comment>
<name>A0A812CDG7_ACAPH</name>
<evidence type="ECO:0000313" key="2">
    <source>
        <dbReference type="EMBL" id="CAE1265837.1"/>
    </source>
</evidence>
<feature type="coiled-coil region" evidence="1">
    <location>
        <begin position="101"/>
        <end position="148"/>
    </location>
</feature>
<dbReference type="AlphaFoldDB" id="A0A812CDG7"/>
<reference evidence="2" key="1">
    <citation type="submission" date="2021-01" db="EMBL/GenBank/DDBJ databases">
        <authorList>
            <person name="Li R."/>
            <person name="Bekaert M."/>
        </authorList>
    </citation>
    <scope>NUCLEOTIDE SEQUENCE</scope>
    <source>
        <strain evidence="2">Farmed</strain>
    </source>
</reference>
<protein>
    <submittedName>
        <fullName evidence="2">Uncharacterized protein</fullName>
    </submittedName>
</protein>
<evidence type="ECO:0000313" key="3">
    <source>
        <dbReference type="Proteomes" id="UP000597762"/>
    </source>
</evidence>
<dbReference type="Proteomes" id="UP000597762">
    <property type="component" value="Unassembled WGS sequence"/>
</dbReference>
<dbReference type="EMBL" id="CAHIKZ030001491">
    <property type="protein sequence ID" value="CAE1265837.1"/>
    <property type="molecule type" value="Genomic_DNA"/>
</dbReference>
<evidence type="ECO:0000256" key="1">
    <source>
        <dbReference type="SAM" id="Coils"/>
    </source>
</evidence>
<accession>A0A812CDG7</accession>
<keyword evidence="3" id="KW-1185">Reference proteome</keyword>
<gene>
    <name evidence="2" type="ORF">SPHA_34899</name>
</gene>
<organism evidence="2 3">
    <name type="scientific">Acanthosepion pharaonis</name>
    <name type="common">Pharaoh cuttlefish</name>
    <name type="synonym">Sepia pharaonis</name>
    <dbReference type="NCBI Taxonomy" id="158019"/>
    <lineage>
        <taxon>Eukaryota</taxon>
        <taxon>Metazoa</taxon>
        <taxon>Spiralia</taxon>
        <taxon>Lophotrochozoa</taxon>
        <taxon>Mollusca</taxon>
        <taxon>Cephalopoda</taxon>
        <taxon>Coleoidea</taxon>
        <taxon>Decapodiformes</taxon>
        <taxon>Sepiida</taxon>
        <taxon>Sepiina</taxon>
        <taxon>Sepiidae</taxon>
        <taxon>Acanthosepion</taxon>
    </lineage>
</organism>
<proteinExistence type="predicted"/>
<keyword evidence="1" id="KW-0175">Coiled coil</keyword>
<sequence length="260" mass="28767">MLMTSATIEAPVSPPSLAARFPNQSTQKFLFPLFTSQLNFLFLRISRTKTAGDGTGRKRKCDNSCYTSLYLRLDNSYYRSRSHTSYHSRSSTRAVAVAAVAAAVKANAVTAKESLASIEEEYRTKMEARKAELKKETVIAEAEILNADPDNINERLKNDHPISDSMLASHDTGPHIKEYWLIKHIIARLSVIADDDAVHPSPSVFCGLPNEIANRSANDKFSGTGGRETFRLRNWQAADDASVVFPRALLVSPPRSAPVR</sequence>